<gene>
    <name evidence="3" type="ORF">CK203_067693</name>
</gene>
<sequence>MGNWVLVFFLISMVVGTLAANHGVTPTPTPAASPSATPTPTLTVNPIATPTLTLAANPGISPILTTPTSSMHLVTAAIATPTPTPTLAVNPDASPKSAKYPTTPTPIGSTLRRLMIRKFHLL</sequence>
<name>A0A438BZF3_VITVI</name>
<evidence type="ECO:0000313" key="3">
    <source>
        <dbReference type="EMBL" id="RVW16315.1"/>
    </source>
</evidence>
<dbReference type="EMBL" id="QGNW01002589">
    <property type="protein sequence ID" value="RVW16315.1"/>
    <property type="molecule type" value="Genomic_DNA"/>
</dbReference>
<feature type="region of interest" description="Disordered" evidence="1">
    <location>
        <begin position="84"/>
        <end position="106"/>
    </location>
</feature>
<evidence type="ECO:0000313" key="4">
    <source>
        <dbReference type="Proteomes" id="UP000288805"/>
    </source>
</evidence>
<accession>A0A438BZF3</accession>
<feature type="signal peptide" evidence="2">
    <location>
        <begin position="1"/>
        <end position="19"/>
    </location>
</feature>
<keyword evidence="2" id="KW-0732">Signal</keyword>
<organism evidence="3 4">
    <name type="scientific">Vitis vinifera</name>
    <name type="common">Grape</name>
    <dbReference type="NCBI Taxonomy" id="29760"/>
    <lineage>
        <taxon>Eukaryota</taxon>
        <taxon>Viridiplantae</taxon>
        <taxon>Streptophyta</taxon>
        <taxon>Embryophyta</taxon>
        <taxon>Tracheophyta</taxon>
        <taxon>Spermatophyta</taxon>
        <taxon>Magnoliopsida</taxon>
        <taxon>eudicotyledons</taxon>
        <taxon>Gunneridae</taxon>
        <taxon>Pentapetalae</taxon>
        <taxon>rosids</taxon>
        <taxon>Vitales</taxon>
        <taxon>Vitaceae</taxon>
        <taxon>Viteae</taxon>
        <taxon>Vitis</taxon>
    </lineage>
</organism>
<protein>
    <submittedName>
        <fullName evidence="3">Uncharacterized protein</fullName>
    </submittedName>
</protein>
<comment type="caution">
    <text evidence="3">The sequence shown here is derived from an EMBL/GenBank/DDBJ whole genome shotgun (WGS) entry which is preliminary data.</text>
</comment>
<proteinExistence type="predicted"/>
<evidence type="ECO:0000256" key="2">
    <source>
        <dbReference type="SAM" id="SignalP"/>
    </source>
</evidence>
<dbReference type="AlphaFoldDB" id="A0A438BZF3"/>
<reference evidence="3 4" key="1">
    <citation type="journal article" date="2018" name="PLoS Genet.">
        <title>Population sequencing reveals clonal diversity and ancestral inbreeding in the grapevine cultivar Chardonnay.</title>
        <authorList>
            <person name="Roach M.J."/>
            <person name="Johnson D.L."/>
            <person name="Bohlmann J."/>
            <person name="van Vuuren H.J."/>
            <person name="Jones S.J."/>
            <person name="Pretorius I.S."/>
            <person name="Schmidt S.A."/>
            <person name="Borneman A.R."/>
        </authorList>
    </citation>
    <scope>NUCLEOTIDE SEQUENCE [LARGE SCALE GENOMIC DNA]</scope>
    <source>
        <strain evidence="4">cv. Chardonnay</strain>
        <tissue evidence="3">Leaf</tissue>
    </source>
</reference>
<feature type="chain" id="PRO_5018967555" evidence="2">
    <location>
        <begin position="20"/>
        <end position="122"/>
    </location>
</feature>
<dbReference type="Proteomes" id="UP000288805">
    <property type="component" value="Unassembled WGS sequence"/>
</dbReference>
<evidence type="ECO:0000256" key="1">
    <source>
        <dbReference type="SAM" id="MobiDB-lite"/>
    </source>
</evidence>